<dbReference type="AlphaFoldDB" id="A0A0L0GAJ6"/>
<gene>
    <name evidence="2" type="ORF">SARC_01805</name>
</gene>
<evidence type="ECO:0000313" key="2">
    <source>
        <dbReference type="EMBL" id="KNC86047.1"/>
    </source>
</evidence>
<keyword evidence="3" id="KW-1185">Reference proteome</keyword>
<evidence type="ECO:0000256" key="1">
    <source>
        <dbReference type="SAM" id="MobiDB-lite"/>
    </source>
</evidence>
<feature type="compositionally biased region" description="Acidic residues" evidence="1">
    <location>
        <begin position="51"/>
        <end position="63"/>
    </location>
</feature>
<feature type="compositionally biased region" description="Basic residues" evidence="1">
    <location>
        <begin position="1"/>
        <end position="18"/>
    </location>
</feature>
<sequence>MPQGKTKHLSGGRDKRHSLYGQGNQFIPVTQAEAYVPDAEENASSDSDNNLNDDDIGGEDNAS</sequence>
<dbReference type="Proteomes" id="UP000054560">
    <property type="component" value="Unassembled WGS sequence"/>
</dbReference>
<accession>A0A0L0GAJ6</accession>
<evidence type="ECO:0000313" key="3">
    <source>
        <dbReference type="Proteomes" id="UP000054560"/>
    </source>
</evidence>
<reference evidence="2 3" key="1">
    <citation type="submission" date="2011-02" db="EMBL/GenBank/DDBJ databases">
        <title>The Genome Sequence of Sphaeroforma arctica JP610.</title>
        <authorList>
            <consortium name="The Broad Institute Genome Sequencing Platform"/>
            <person name="Russ C."/>
            <person name="Cuomo C."/>
            <person name="Young S.K."/>
            <person name="Zeng Q."/>
            <person name="Gargeya S."/>
            <person name="Alvarado L."/>
            <person name="Berlin A."/>
            <person name="Chapman S.B."/>
            <person name="Chen Z."/>
            <person name="Freedman E."/>
            <person name="Gellesch M."/>
            <person name="Goldberg J."/>
            <person name="Griggs A."/>
            <person name="Gujja S."/>
            <person name="Heilman E."/>
            <person name="Heiman D."/>
            <person name="Howarth C."/>
            <person name="Mehta T."/>
            <person name="Neiman D."/>
            <person name="Pearson M."/>
            <person name="Roberts A."/>
            <person name="Saif S."/>
            <person name="Shea T."/>
            <person name="Shenoy N."/>
            <person name="Sisk P."/>
            <person name="Stolte C."/>
            <person name="Sykes S."/>
            <person name="White J."/>
            <person name="Yandava C."/>
            <person name="Burger G."/>
            <person name="Gray M.W."/>
            <person name="Holland P.W.H."/>
            <person name="King N."/>
            <person name="Lang F.B.F."/>
            <person name="Roger A.J."/>
            <person name="Ruiz-Trillo I."/>
            <person name="Haas B."/>
            <person name="Nusbaum C."/>
            <person name="Birren B."/>
        </authorList>
    </citation>
    <scope>NUCLEOTIDE SEQUENCE [LARGE SCALE GENOMIC DNA]</scope>
    <source>
        <strain evidence="2 3">JP610</strain>
    </source>
</reference>
<proteinExistence type="predicted"/>
<organism evidence="2 3">
    <name type="scientific">Sphaeroforma arctica JP610</name>
    <dbReference type="NCBI Taxonomy" id="667725"/>
    <lineage>
        <taxon>Eukaryota</taxon>
        <taxon>Ichthyosporea</taxon>
        <taxon>Ichthyophonida</taxon>
        <taxon>Sphaeroforma</taxon>
    </lineage>
</organism>
<dbReference type="GeneID" id="25902309"/>
<dbReference type="RefSeq" id="XP_014159949.1">
    <property type="nucleotide sequence ID" value="XM_014304474.1"/>
</dbReference>
<feature type="region of interest" description="Disordered" evidence="1">
    <location>
        <begin position="1"/>
        <end position="63"/>
    </location>
</feature>
<protein>
    <submittedName>
        <fullName evidence="2">Uncharacterized protein</fullName>
    </submittedName>
</protein>
<dbReference type="EMBL" id="KQ241671">
    <property type="protein sequence ID" value="KNC86047.1"/>
    <property type="molecule type" value="Genomic_DNA"/>
</dbReference>
<name>A0A0L0GAJ6_9EUKA</name>